<dbReference type="EMBL" id="AECU01000016">
    <property type="protein sequence ID" value="EFQ08307.1"/>
    <property type="molecule type" value="Genomic_DNA"/>
</dbReference>
<organism evidence="1 2">
    <name type="scientific">Faecalibacterium cf. prausnitzii KLE1255</name>
    <dbReference type="NCBI Taxonomy" id="748224"/>
    <lineage>
        <taxon>Bacteria</taxon>
        <taxon>Bacillati</taxon>
        <taxon>Bacillota</taxon>
        <taxon>Clostridia</taxon>
        <taxon>Eubacteriales</taxon>
        <taxon>Oscillospiraceae</taxon>
        <taxon>Faecalibacterium</taxon>
    </lineage>
</organism>
<name>E2ZET3_9FIRM</name>
<dbReference type="BioCyc" id="FCF748224-HMP:GTSS-3095-MONOMER"/>
<proteinExistence type="predicted"/>
<dbReference type="Proteomes" id="UP000006028">
    <property type="component" value="Unassembled WGS sequence"/>
</dbReference>
<reference evidence="1 2" key="1">
    <citation type="submission" date="2010-08" db="EMBL/GenBank/DDBJ databases">
        <authorList>
            <person name="Weinstock G."/>
            <person name="Sodergren E."/>
            <person name="Clifton S."/>
            <person name="Fulton L."/>
            <person name="Fulton B."/>
            <person name="Courtney L."/>
            <person name="Fronick C."/>
            <person name="Harrison M."/>
            <person name="Strong C."/>
            <person name="Farmer C."/>
            <person name="Delahaunty K."/>
            <person name="Markovic C."/>
            <person name="Hall O."/>
            <person name="Minx P."/>
            <person name="Tomlinson C."/>
            <person name="Mitreva M."/>
            <person name="Hou S."/>
            <person name="Chen J."/>
            <person name="Wollam A."/>
            <person name="Pepin K.H."/>
            <person name="Johnson M."/>
            <person name="Bhonagiri V."/>
            <person name="Zhang X."/>
            <person name="Suruliraj S."/>
            <person name="Warren W."/>
            <person name="Chinwalla A."/>
            <person name="Mardis E.R."/>
            <person name="Wilson R.K."/>
        </authorList>
    </citation>
    <scope>NUCLEOTIDE SEQUENCE [LARGE SCALE GENOMIC DNA]</scope>
    <source>
        <strain evidence="1 2">KLE1255</strain>
    </source>
</reference>
<sequence length="47" mass="5581">MGNGQSQHKSQRQNCRRQPLCRAGGTVLHIEPHPLFFLRPYFTMQKW</sequence>
<accession>E2ZET3</accession>
<dbReference type="AlphaFoldDB" id="E2ZET3"/>
<dbReference type="HOGENOM" id="CLU_3168280_0_0_9"/>
<comment type="caution">
    <text evidence="1">The sequence shown here is derived from an EMBL/GenBank/DDBJ whole genome shotgun (WGS) entry which is preliminary data.</text>
</comment>
<gene>
    <name evidence="1" type="ORF">HMPREF9436_00163</name>
</gene>
<evidence type="ECO:0000313" key="1">
    <source>
        <dbReference type="EMBL" id="EFQ08307.1"/>
    </source>
</evidence>
<protein>
    <submittedName>
        <fullName evidence="1">Uncharacterized protein</fullName>
    </submittedName>
</protein>
<evidence type="ECO:0000313" key="2">
    <source>
        <dbReference type="Proteomes" id="UP000006028"/>
    </source>
</evidence>